<dbReference type="InterPro" id="IPR000727">
    <property type="entry name" value="T_SNARE_dom"/>
</dbReference>
<keyword evidence="2" id="KW-0813">Transport</keyword>
<dbReference type="FunFam" id="1.20.58.400:FF:000001">
    <property type="entry name" value="Vesicle transport through interaction with t-SNAREs homolog 1A"/>
    <property type="match status" value="1"/>
</dbReference>
<dbReference type="AlphaFoldDB" id="E0VGP5"/>
<dbReference type="CDD" id="cd15891">
    <property type="entry name" value="SNARE_Vti1a"/>
    <property type="match status" value="1"/>
</dbReference>
<feature type="coiled-coil region" evidence="9">
    <location>
        <begin position="152"/>
        <end position="182"/>
    </location>
</feature>
<dbReference type="Pfam" id="PF12352">
    <property type="entry name" value="V-SNARE_C"/>
    <property type="match status" value="1"/>
</dbReference>
<dbReference type="GO" id="GO:0006891">
    <property type="term" value="P:intra-Golgi vesicle-mediated transport"/>
    <property type="evidence" value="ECO:0007669"/>
    <property type="project" value="TreeGrafter"/>
</dbReference>
<dbReference type="SMR" id="E0VGP5"/>
<dbReference type="SUPFAM" id="SSF47661">
    <property type="entry name" value="t-snare proteins"/>
    <property type="match status" value="1"/>
</dbReference>
<evidence type="ECO:0000256" key="5">
    <source>
        <dbReference type="ARBA" id="ARBA00022989"/>
    </source>
</evidence>
<keyword evidence="6 9" id="KW-0175">Coiled coil</keyword>
<reference evidence="12" key="2">
    <citation type="submission" date="2007-04" db="EMBL/GenBank/DDBJ databases">
        <title>The genome of the human body louse.</title>
        <authorList>
            <consortium name="The Human Body Louse Genome Consortium"/>
            <person name="Kirkness E."/>
            <person name="Walenz B."/>
            <person name="Hass B."/>
            <person name="Bruggner R."/>
            <person name="Strausberg R."/>
        </authorList>
    </citation>
    <scope>NUCLEOTIDE SEQUENCE</scope>
    <source>
        <strain evidence="12">USDA</strain>
    </source>
</reference>
<evidence type="ECO:0000256" key="2">
    <source>
        <dbReference type="ARBA" id="ARBA00022448"/>
    </source>
</evidence>
<dbReference type="GO" id="GO:0005789">
    <property type="term" value="C:endoplasmic reticulum membrane"/>
    <property type="evidence" value="ECO:0007669"/>
    <property type="project" value="TreeGrafter"/>
</dbReference>
<dbReference type="GO" id="GO:0005484">
    <property type="term" value="F:SNAP receptor activity"/>
    <property type="evidence" value="ECO:0007669"/>
    <property type="project" value="InterPro"/>
</dbReference>
<dbReference type="GeneID" id="8240129"/>
<dbReference type="GO" id="GO:0006896">
    <property type="term" value="P:Golgi to vacuole transport"/>
    <property type="evidence" value="ECO:0007669"/>
    <property type="project" value="TreeGrafter"/>
</dbReference>
<reference evidence="12" key="1">
    <citation type="submission" date="2007-04" db="EMBL/GenBank/DDBJ databases">
        <title>Annotation of Pediculus humanus corporis strain USDA.</title>
        <authorList>
            <person name="Kirkness E."/>
            <person name="Hannick L."/>
            <person name="Hass B."/>
            <person name="Bruggner R."/>
            <person name="Lawson D."/>
            <person name="Bidwell S."/>
            <person name="Joardar V."/>
            <person name="Caler E."/>
            <person name="Walenz B."/>
            <person name="Inman J."/>
            <person name="Schobel S."/>
            <person name="Galinsky K."/>
            <person name="Amedeo P."/>
            <person name="Strausberg R."/>
        </authorList>
    </citation>
    <scope>NUCLEOTIDE SEQUENCE</scope>
    <source>
        <strain evidence="12">USDA</strain>
    </source>
</reference>
<dbReference type="KEGG" id="phu:Phum_PHUM190010"/>
<dbReference type="InterPro" id="IPR027027">
    <property type="entry name" value="GOSR2/Membrin/Bos1"/>
</dbReference>
<dbReference type="HOGENOM" id="CLU_075474_1_1_1"/>
<keyword evidence="14" id="KW-1185">Reference proteome</keyword>
<dbReference type="PIRSF" id="PIRSF028865">
    <property type="entry name" value="Membrin-2"/>
    <property type="match status" value="1"/>
</dbReference>
<dbReference type="InterPro" id="IPR010989">
    <property type="entry name" value="SNARE"/>
</dbReference>
<protein>
    <submittedName>
        <fullName evidence="12">Vesicle transport V-snare protein vti1a, putative</fullName>
    </submittedName>
</protein>
<evidence type="ECO:0000256" key="1">
    <source>
        <dbReference type="ARBA" id="ARBA00006108"/>
    </source>
</evidence>
<dbReference type="GO" id="GO:0031902">
    <property type="term" value="C:late endosome membrane"/>
    <property type="evidence" value="ECO:0007669"/>
    <property type="project" value="TreeGrafter"/>
</dbReference>
<sequence>MGSLMEDYEQQYAVLTADITAKISKLGLQCTTDRKKIAQDIEKHMEEAQELLEQMELEVREIDFNLRPKYRNRVDSYRSELGHLSYEFIKVKNTPVDTSNSQEDLFSEGFSLNDEQKQRLLSNSERIERSGNHLKNSYRIMLETEDIGSSILQDLYSQRETIEKSRNRLRETEAELGRSSRLLSTMVNRSLQNKFILVIVAVIFLLIVILTIYFSVTT</sequence>
<comment type="subcellular location">
    <subcellularLocation>
        <location evidence="8">Prevacuolar compartment membrane</location>
        <topology evidence="8">Single-pass type IV membrane protein</topology>
    </subcellularLocation>
</comment>
<dbReference type="GO" id="GO:0042147">
    <property type="term" value="P:retrograde transport, endosome to Golgi"/>
    <property type="evidence" value="ECO:0007669"/>
    <property type="project" value="TreeGrafter"/>
</dbReference>
<dbReference type="GO" id="GO:0031201">
    <property type="term" value="C:SNARE complex"/>
    <property type="evidence" value="ECO:0007669"/>
    <property type="project" value="TreeGrafter"/>
</dbReference>
<gene>
    <name evidence="13" type="primary">8240129</name>
    <name evidence="12" type="ORF">Phum_PHUM190010</name>
</gene>
<evidence type="ECO:0000256" key="10">
    <source>
        <dbReference type="SAM" id="Phobius"/>
    </source>
</evidence>
<dbReference type="Gene3D" id="1.20.5.110">
    <property type="match status" value="1"/>
</dbReference>
<keyword evidence="3 10" id="KW-0812">Transmembrane</keyword>
<keyword evidence="4" id="KW-0653">Protein transport</keyword>
<evidence type="ECO:0000256" key="3">
    <source>
        <dbReference type="ARBA" id="ARBA00022692"/>
    </source>
</evidence>
<dbReference type="CTD" id="8240129"/>
<accession>E0VGP5</accession>
<keyword evidence="5 10" id="KW-1133">Transmembrane helix</keyword>
<dbReference type="InParanoid" id="E0VGP5"/>
<evidence type="ECO:0000313" key="12">
    <source>
        <dbReference type="EMBL" id="EEB12551.1"/>
    </source>
</evidence>
<dbReference type="OMA" id="MEYEAND"/>
<feature type="coiled-coil region" evidence="9">
    <location>
        <begin position="34"/>
        <end position="65"/>
    </location>
</feature>
<dbReference type="GO" id="GO:0048280">
    <property type="term" value="P:vesicle fusion with Golgi apparatus"/>
    <property type="evidence" value="ECO:0007669"/>
    <property type="project" value="TreeGrafter"/>
</dbReference>
<comment type="similarity">
    <text evidence="1">Belongs to the VTI1 family.</text>
</comment>
<dbReference type="GO" id="GO:0005829">
    <property type="term" value="C:cytosol"/>
    <property type="evidence" value="ECO:0007669"/>
    <property type="project" value="GOC"/>
</dbReference>
<feature type="domain" description="T-SNARE coiled-coil homology" evidence="11">
    <location>
        <begin position="119"/>
        <end position="186"/>
    </location>
</feature>
<dbReference type="SUPFAM" id="SSF58038">
    <property type="entry name" value="SNARE fusion complex"/>
    <property type="match status" value="1"/>
</dbReference>
<dbReference type="GO" id="GO:0006886">
    <property type="term" value="P:intracellular protein transport"/>
    <property type="evidence" value="ECO:0007669"/>
    <property type="project" value="InterPro"/>
</dbReference>
<dbReference type="SMART" id="SM00397">
    <property type="entry name" value="t_SNARE"/>
    <property type="match status" value="1"/>
</dbReference>
<dbReference type="InterPro" id="IPR038407">
    <property type="entry name" value="v-SNARE_N_sf"/>
</dbReference>
<dbReference type="EnsemblMetazoa" id="PHUM190010-RA">
    <property type="protein sequence ID" value="PHUM190010-PA"/>
    <property type="gene ID" value="PHUM190010"/>
</dbReference>
<dbReference type="GO" id="GO:0005794">
    <property type="term" value="C:Golgi apparatus"/>
    <property type="evidence" value="ECO:0007669"/>
    <property type="project" value="InterPro"/>
</dbReference>
<dbReference type="OrthoDB" id="430637at2759"/>
<evidence type="ECO:0000256" key="9">
    <source>
        <dbReference type="SAM" id="Coils"/>
    </source>
</evidence>
<proteinExistence type="inferred from homology"/>
<dbReference type="Pfam" id="PF05008">
    <property type="entry name" value="V-SNARE"/>
    <property type="match status" value="1"/>
</dbReference>
<dbReference type="VEuPathDB" id="VectorBase:PHUM190010"/>
<dbReference type="PANTHER" id="PTHR21230">
    <property type="entry name" value="VESICLE TRANSPORT V-SNARE PROTEIN VTI1-RELATED"/>
    <property type="match status" value="1"/>
</dbReference>
<dbReference type="Gene3D" id="1.20.58.400">
    <property type="entry name" value="t-snare proteins"/>
    <property type="match status" value="1"/>
</dbReference>
<dbReference type="FunCoup" id="E0VGP5">
    <property type="interactions" value="1803"/>
</dbReference>
<evidence type="ECO:0000256" key="6">
    <source>
        <dbReference type="ARBA" id="ARBA00023054"/>
    </source>
</evidence>
<dbReference type="EMBL" id="AAZO01002205">
    <property type="status" value="NOT_ANNOTATED_CDS"/>
    <property type="molecule type" value="Genomic_DNA"/>
</dbReference>
<dbReference type="InterPro" id="IPR007705">
    <property type="entry name" value="Vesicle_trsprt_v-SNARE_N"/>
</dbReference>
<name>E0VGP5_PEDHC</name>
<dbReference type="FunFam" id="1.20.5.110:FF:000002">
    <property type="entry name" value="Vesicle transport through interaction with t-SNAREsB"/>
    <property type="match status" value="1"/>
</dbReference>
<evidence type="ECO:0000259" key="11">
    <source>
        <dbReference type="SMART" id="SM00397"/>
    </source>
</evidence>
<dbReference type="GO" id="GO:0016236">
    <property type="term" value="P:macroautophagy"/>
    <property type="evidence" value="ECO:0007669"/>
    <property type="project" value="TreeGrafter"/>
</dbReference>
<evidence type="ECO:0000313" key="13">
    <source>
        <dbReference type="EnsemblMetazoa" id="PHUM190010-PA"/>
    </source>
</evidence>
<dbReference type="EMBL" id="DS235150">
    <property type="protein sequence ID" value="EEB12551.1"/>
    <property type="molecule type" value="Genomic_DNA"/>
</dbReference>
<dbReference type="GO" id="GO:0000149">
    <property type="term" value="F:SNARE binding"/>
    <property type="evidence" value="ECO:0007669"/>
    <property type="project" value="TreeGrafter"/>
</dbReference>
<evidence type="ECO:0000256" key="8">
    <source>
        <dbReference type="ARBA" id="ARBA00060376"/>
    </source>
</evidence>
<dbReference type="Proteomes" id="UP000009046">
    <property type="component" value="Unassembled WGS sequence"/>
</dbReference>
<reference evidence="13" key="3">
    <citation type="submission" date="2021-02" db="UniProtKB">
        <authorList>
            <consortium name="EnsemblMetazoa"/>
        </authorList>
    </citation>
    <scope>IDENTIFICATION</scope>
    <source>
        <strain evidence="13">USDA</strain>
    </source>
</reference>
<dbReference type="PANTHER" id="PTHR21230:SF26">
    <property type="entry name" value="VESICLE TRANSPORT THROUGH INTERACTION WITH T-SNARES HOMOLOG 1A"/>
    <property type="match status" value="1"/>
</dbReference>
<dbReference type="STRING" id="121224.E0VGP5"/>
<evidence type="ECO:0000256" key="4">
    <source>
        <dbReference type="ARBA" id="ARBA00022927"/>
    </source>
</evidence>
<dbReference type="eggNOG" id="KOG1666">
    <property type="taxonomic scope" value="Eukaryota"/>
</dbReference>
<organism>
    <name type="scientific">Pediculus humanus subsp. corporis</name>
    <name type="common">Body louse</name>
    <dbReference type="NCBI Taxonomy" id="121224"/>
    <lineage>
        <taxon>Eukaryota</taxon>
        <taxon>Metazoa</taxon>
        <taxon>Ecdysozoa</taxon>
        <taxon>Arthropoda</taxon>
        <taxon>Hexapoda</taxon>
        <taxon>Insecta</taxon>
        <taxon>Pterygota</taxon>
        <taxon>Neoptera</taxon>
        <taxon>Paraneoptera</taxon>
        <taxon>Psocodea</taxon>
        <taxon>Troctomorpha</taxon>
        <taxon>Phthiraptera</taxon>
        <taxon>Anoplura</taxon>
        <taxon>Pediculidae</taxon>
        <taxon>Pediculus</taxon>
    </lineage>
</organism>
<evidence type="ECO:0000256" key="7">
    <source>
        <dbReference type="ARBA" id="ARBA00023136"/>
    </source>
</evidence>
<dbReference type="RefSeq" id="XP_002425289.1">
    <property type="nucleotide sequence ID" value="XM_002425244.1"/>
</dbReference>
<dbReference type="GO" id="GO:0012507">
    <property type="term" value="C:ER to Golgi transport vesicle membrane"/>
    <property type="evidence" value="ECO:0007669"/>
    <property type="project" value="TreeGrafter"/>
</dbReference>
<keyword evidence="7 10" id="KW-0472">Membrane</keyword>
<feature type="transmembrane region" description="Helical" evidence="10">
    <location>
        <begin position="195"/>
        <end position="216"/>
    </location>
</feature>
<evidence type="ECO:0000313" key="14">
    <source>
        <dbReference type="Proteomes" id="UP000009046"/>
    </source>
</evidence>